<dbReference type="Proteomes" id="UP000762676">
    <property type="component" value="Unassembled WGS sequence"/>
</dbReference>
<gene>
    <name evidence="22" type="ORF">ElyMa_007040000</name>
</gene>
<dbReference type="PRINTS" id="PR00983">
    <property type="entry name" value="TRNASYNTHCYS"/>
</dbReference>
<comment type="catalytic activity">
    <reaction evidence="14">
        <text>S-disulfanyl-L-cysteine + tRNA(Cys) + ATP = (S)-disulfanyl-L-cysteinyl-tRNA(Cys) + AMP + diphosphate</text>
        <dbReference type="Rhea" id="RHEA:78651"/>
        <dbReference type="Rhea" id="RHEA-COMP:9661"/>
        <dbReference type="Rhea" id="RHEA-COMP:19120"/>
        <dbReference type="ChEBI" id="CHEBI:30616"/>
        <dbReference type="ChEBI" id="CHEBI:33019"/>
        <dbReference type="ChEBI" id="CHEBI:78442"/>
        <dbReference type="ChEBI" id="CHEBI:229465"/>
        <dbReference type="ChEBI" id="CHEBI:229521"/>
        <dbReference type="ChEBI" id="CHEBI:456215"/>
    </reaction>
    <physiologicalReaction direction="left-to-right" evidence="14">
        <dbReference type="Rhea" id="RHEA:78652"/>
    </physiologicalReaction>
</comment>
<dbReference type="InterPro" id="IPR014729">
    <property type="entry name" value="Rossmann-like_a/b/a_fold"/>
</dbReference>
<evidence type="ECO:0000256" key="8">
    <source>
        <dbReference type="ARBA" id="ARBA00022840"/>
    </source>
</evidence>
<keyword evidence="5" id="KW-0479">Metal-binding</keyword>
<evidence type="ECO:0000256" key="1">
    <source>
        <dbReference type="ARBA" id="ARBA00001947"/>
    </source>
</evidence>
<sequence>MLCQSCNIYWLANRPASYSRLQAIWLRCRHIHSYCTSINSRLFRINSSNHRTYTCDSSTKWSQPQGYDTGIKIYHPLVKDKVSFILKQEKTVQWYACGPTVYDSPHIGHASSYVRLDIIRRILAAVFNIDTNLMMNVTDVDDKIIIKSNETGQPIDKITKLYEAEFFADMAKLGVLPPSIIARVRDYIPQIVMFVKKLEDKGFAYRTDGGSVYFDVKKYGKYGQFAFQRDTQDEGQSNVKRNSQDFALWKGSKPGEPWWSSPWGQGRPGWHVECSAMASSVFGANFDVHSGGEDLVFPHHENELAQSCAYHGNDQWVNYWLHTGHLYLSGQSDKMSKSLKNVISVSDLLAKYSPSHFRMLCLLTNYKKRIEFSEERMQKAVAVTSAINKMIQQCEAYLHGRIDCTNIPEAEFYERLQVTRRAVEKAFADDFNTPQALANVMRLIKYTNQFLGSKESEKTVTSRSCAPVAAVCIYLKKLMCQLGVDAGRKMAREGTETDVHFHKAVDTVVAARTKIRDLAKDKKNFINIAGEHGIPEKTAKELMKSLYKPLWETSDTIRHDMLSSVNIQINDGADGSTWNVVHPGKKVKKSEDQSTTDITIPASGAVTE</sequence>
<protein>
    <recommendedName>
        <fullName evidence="3">cysteine--tRNA ligase</fullName>
        <ecNumber evidence="3">6.1.1.16</ecNumber>
    </recommendedName>
    <alternativeName>
        <fullName evidence="11">Cysteinyl-tRNA synthetase</fullName>
    </alternativeName>
</protein>
<dbReference type="EMBL" id="BMAT01014082">
    <property type="protein sequence ID" value="GFS25986.1"/>
    <property type="molecule type" value="Genomic_DNA"/>
</dbReference>
<comment type="catalytic activity">
    <reaction evidence="17">
        <text>S-sulfanyl-L-cysteine + tRNA(Cys) + ATP = (S)-sulfanyl-L-cysteinyl-tRNA(Cys) + AMP + diphosphate</text>
        <dbReference type="Rhea" id="RHEA:78647"/>
        <dbReference type="Rhea" id="RHEA-COMP:9661"/>
        <dbReference type="Rhea" id="RHEA-COMP:19119"/>
        <dbReference type="ChEBI" id="CHEBI:30616"/>
        <dbReference type="ChEBI" id="CHEBI:33019"/>
        <dbReference type="ChEBI" id="CHEBI:58591"/>
        <dbReference type="ChEBI" id="CHEBI:78442"/>
        <dbReference type="ChEBI" id="CHEBI:229520"/>
        <dbReference type="ChEBI" id="CHEBI:456215"/>
    </reaction>
    <physiologicalReaction direction="left-to-right" evidence="17">
        <dbReference type="Rhea" id="RHEA:78648"/>
    </physiologicalReaction>
</comment>
<dbReference type="FunFam" id="3.40.50.620:FF:000027">
    <property type="entry name" value="Cysteine--tRNA ligase, cytoplasmic"/>
    <property type="match status" value="1"/>
</dbReference>
<evidence type="ECO:0000256" key="16">
    <source>
        <dbReference type="ARBA" id="ARBA00047731"/>
    </source>
</evidence>
<evidence type="ECO:0000256" key="17">
    <source>
        <dbReference type="ARBA" id="ARBA00048609"/>
    </source>
</evidence>
<comment type="cofactor">
    <cofactor evidence="1">
        <name>Zn(2+)</name>
        <dbReference type="ChEBI" id="CHEBI:29105"/>
    </cofactor>
</comment>
<dbReference type="InterPro" id="IPR032678">
    <property type="entry name" value="tRNA-synt_1_cat_dom"/>
</dbReference>
<dbReference type="InterPro" id="IPR009080">
    <property type="entry name" value="tRNAsynth_Ia_anticodon-bd"/>
</dbReference>
<comment type="function">
    <text evidence="12">Mitochondrial cysteine-specific aminoacyl-tRNA synthetase that catalyzes the ATP-dependent ligation of cysteine to tRNA(Cys).</text>
</comment>
<keyword evidence="23" id="KW-1185">Reference proteome</keyword>
<keyword evidence="8" id="KW-0067">ATP-binding</keyword>
<evidence type="ECO:0000256" key="12">
    <source>
        <dbReference type="ARBA" id="ARBA00043868"/>
    </source>
</evidence>
<dbReference type="GO" id="GO:0004817">
    <property type="term" value="F:cysteine-tRNA ligase activity"/>
    <property type="evidence" value="ECO:0007669"/>
    <property type="project" value="UniProtKB-EC"/>
</dbReference>
<dbReference type="Pfam" id="PF09190">
    <property type="entry name" value="DALR_2"/>
    <property type="match status" value="1"/>
</dbReference>
<dbReference type="InterPro" id="IPR024909">
    <property type="entry name" value="Cys-tRNA/MSH_ligase"/>
</dbReference>
<name>A0AAV4JZH6_9GAST</name>
<dbReference type="EC" id="6.1.1.16" evidence="3"/>
<dbReference type="Gene3D" id="1.20.120.1910">
    <property type="entry name" value="Cysteine-tRNA ligase, C-terminal anti-codon recognition domain"/>
    <property type="match status" value="1"/>
</dbReference>
<accession>A0AAV4JZH6</accession>
<evidence type="ECO:0000256" key="2">
    <source>
        <dbReference type="ARBA" id="ARBA00005594"/>
    </source>
</evidence>
<evidence type="ECO:0000256" key="6">
    <source>
        <dbReference type="ARBA" id="ARBA00022741"/>
    </source>
</evidence>
<evidence type="ECO:0000256" key="4">
    <source>
        <dbReference type="ARBA" id="ARBA00022598"/>
    </source>
</evidence>
<dbReference type="AlphaFoldDB" id="A0AAV4JZH6"/>
<evidence type="ECO:0000256" key="11">
    <source>
        <dbReference type="ARBA" id="ARBA00031499"/>
    </source>
</evidence>
<dbReference type="SUPFAM" id="SSF47323">
    <property type="entry name" value="Anticodon-binding domain of a subclass of class I aminoacyl-tRNA synthetases"/>
    <property type="match status" value="1"/>
</dbReference>
<comment type="catalytic activity">
    <reaction evidence="16">
        <text>S-sulfanyl-L-cysteine + L-cysteine = S-disulfanyl-L-cysteine + L-alanine</text>
        <dbReference type="Rhea" id="RHEA:78627"/>
        <dbReference type="ChEBI" id="CHEBI:35235"/>
        <dbReference type="ChEBI" id="CHEBI:57972"/>
        <dbReference type="ChEBI" id="CHEBI:58591"/>
        <dbReference type="ChEBI" id="CHEBI:229465"/>
    </reaction>
    <physiologicalReaction direction="left-to-right" evidence="16">
        <dbReference type="Rhea" id="RHEA:78628"/>
    </physiologicalReaction>
</comment>
<feature type="domain" description="Cysteinyl-tRNA synthetase class Ia DALR" evidence="21">
    <location>
        <begin position="423"/>
        <end position="458"/>
    </location>
</feature>
<comment type="catalytic activity">
    <reaction evidence="18">
        <text>tRNA(Cys) + L-cysteine + ATP = L-cysteinyl-tRNA(Cys) + AMP + diphosphate</text>
        <dbReference type="Rhea" id="RHEA:17773"/>
        <dbReference type="Rhea" id="RHEA-COMP:9661"/>
        <dbReference type="Rhea" id="RHEA-COMP:9679"/>
        <dbReference type="ChEBI" id="CHEBI:30616"/>
        <dbReference type="ChEBI" id="CHEBI:33019"/>
        <dbReference type="ChEBI" id="CHEBI:35235"/>
        <dbReference type="ChEBI" id="CHEBI:78442"/>
        <dbReference type="ChEBI" id="CHEBI:78517"/>
        <dbReference type="ChEBI" id="CHEBI:456215"/>
        <dbReference type="EC" id="6.1.1.16"/>
    </reaction>
    <physiologicalReaction direction="right-to-left" evidence="18">
        <dbReference type="Rhea" id="RHEA:17775"/>
    </physiologicalReaction>
</comment>
<dbReference type="GO" id="GO:0005524">
    <property type="term" value="F:ATP binding"/>
    <property type="evidence" value="ECO:0007669"/>
    <property type="project" value="UniProtKB-KW"/>
</dbReference>
<evidence type="ECO:0000256" key="13">
    <source>
        <dbReference type="ARBA" id="ARBA00045476"/>
    </source>
</evidence>
<dbReference type="SUPFAM" id="SSF52374">
    <property type="entry name" value="Nucleotidylyl transferase"/>
    <property type="match status" value="1"/>
</dbReference>
<dbReference type="HAMAP" id="MF_00041">
    <property type="entry name" value="Cys_tRNA_synth"/>
    <property type="match status" value="1"/>
</dbReference>
<evidence type="ECO:0000256" key="15">
    <source>
        <dbReference type="ARBA" id="ARBA00047548"/>
    </source>
</evidence>
<dbReference type="PANTHER" id="PTHR10890">
    <property type="entry name" value="CYSTEINYL-TRNA SYNTHETASE"/>
    <property type="match status" value="1"/>
</dbReference>
<dbReference type="GO" id="GO:0005737">
    <property type="term" value="C:cytoplasm"/>
    <property type="evidence" value="ECO:0007669"/>
    <property type="project" value="InterPro"/>
</dbReference>
<comment type="catalytic activity">
    <reaction evidence="15">
        <text>2 L-cysteine = S-sulfanyl-L-cysteine + L-alanine</text>
        <dbReference type="Rhea" id="RHEA:78543"/>
        <dbReference type="ChEBI" id="CHEBI:35235"/>
        <dbReference type="ChEBI" id="CHEBI:57972"/>
        <dbReference type="ChEBI" id="CHEBI:58591"/>
    </reaction>
    <physiologicalReaction direction="left-to-right" evidence="15">
        <dbReference type="Rhea" id="RHEA:78544"/>
    </physiologicalReaction>
</comment>
<dbReference type="Gene3D" id="3.40.50.620">
    <property type="entry name" value="HUPs"/>
    <property type="match status" value="1"/>
</dbReference>
<dbReference type="NCBIfam" id="TIGR00435">
    <property type="entry name" value="cysS"/>
    <property type="match status" value="1"/>
</dbReference>
<evidence type="ECO:0000256" key="18">
    <source>
        <dbReference type="ARBA" id="ARBA00049046"/>
    </source>
</evidence>
<dbReference type="InterPro" id="IPR015273">
    <property type="entry name" value="Cys-tRNA-synt_Ia_DALR"/>
</dbReference>
<evidence type="ECO:0000313" key="23">
    <source>
        <dbReference type="Proteomes" id="UP000762676"/>
    </source>
</evidence>
<comment type="function">
    <text evidence="13">In addition to its role as an aminoacyl-tRNA synthetase, has also cysteine persulfide synthase activity. Produces reactive persulfide species such as cysteine persulfide (CysSSH) from substrate cysteine and mediate direct incorporation of CysSSH into proteins during translations, resulting in protein persulfides and polysulfides. CysSSHs behave as potent antioxidants and cellular protectants.</text>
</comment>
<keyword evidence="9" id="KW-0648">Protein biosynthesis</keyword>
<dbReference type="InterPro" id="IPR015803">
    <property type="entry name" value="Cys-tRNA-ligase"/>
</dbReference>
<dbReference type="Pfam" id="PF01406">
    <property type="entry name" value="tRNA-synt_1e"/>
    <property type="match status" value="1"/>
</dbReference>
<dbReference type="GO" id="GO:0006423">
    <property type="term" value="P:cysteinyl-tRNA aminoacylation"/>
    <property type="evidence" value="ECO:0007669"/>
    <property type="project" value="InterPro"/>
</dbReference>
<evidence type="ECO:0000256" key="3">
    <source>
        <dbReference type="ARBA" id="ARBA00012832"/>
    </source>
</evidence>
<organism evidence="22 23">
    <name type="scientific">Elysia marginata</name>
    <dbReference type="NCBI Taxonomy" id="1093978"/>
    <lineage>
        <taxon>Eukaryota</taxon>
        <taxon>Metazoa</taxon>
        <taxon>Spiralia</taxon>
        <taxon>Lophotrochozoa</taxon>
        <taxon>Mollusca</taxon>
        <taxon>Gastropoda</taxon>
        <taxon>Heterobranchia</taxon>
        <taxon>Euthyneura</taxon>
        <taxon>Panpulmonata</taxon>
        <taxon>Sacoglossa</taxon>
        <taxon>Placobranchoidea</taxon>
        <taxon>Plakobranchidae</taxon>
        <taxon>Elysia</taxon>
    </lineage>
</organism>
<evidence type="ECO:0000256" key="19">
    <source>
        <dbReference type="SAM" id="MobiDB-lite"/>
    </source>
</evidence>
<keyword evidence="10" id="KW-0030">Aminoacyl-tRNA synthetase</keyword>
<reference evidence="22 23" key="1">
    <citation type="journal article" date="2021" name="Elife">
        <title>Chloroplast acquisition without the gene transfer in kleptoplastic sea slugs, Plakobranchus ocellatus.</title>
        <authorList>
            <person name="Maeda T."/>
            <person name="Takahashi S."/>
            <person name="Yoshida T."/>
            <person name="Shimamura S."/>
            <person name="Takaki Y."/>
            <person name="Nagai Y."/>
            <person name="Toyoda A."/>
            <person name="Suzuki Y."/>
            <person name="Arimoto A."/>
            <person name="Ishii H."/>
            <person name="Satoh N."/>
            <person name="Nishiyama T."/>
            <person name="Hasebe M."/>
            <person name="Maruyama T."/>
            <person name="Minagawa J."/>
            <person name="Obokata J."/>
            <person name="Shigenobu S."/>
        </authorList>
    </citation>
    <scope>NUCLEOTIDE SEQUENCE [LARGE SCALE GENOMIC DNA]</scope>
</reference>
<comment type="caution">
    <text evidence="22">The sequence shown here is derived from an EMBL/GenBank/DDBJ whole genome shotgun (WGS) entry which is preliminary data.</text>
</comment>
<feature type="domain" description="tRNA synthetases class I catalytic" evidence="20">
    <location>
        <begin position="88"/>
        <end position="381"/>
    </location>
</feature>
<dbReference type="CDD" id="cd00672">
    <property type="entry name" value="CysRS_core"/>
    <property type="match status" value="1"/>
</dbReference>
<keyword evidence="6" id="KW-0547">Nucleotide-binding</keyword>
<evidence type="ECO:0000259" key="20">
    <source>
        <dbReference type="Pfam" id="PF01406"/>
    </source>
</evidence>
<evidence type="ECO:0000256" key="14">
    <source>
        <dbReference type="ARBA" id="ARBA00047499"/>
    </source>
</evidence>
<keyword evidence="4 22" id="KW-0436">Ligase</keyword>
<evidence type="ECO:0000256" key="9">
    <source>
        <dbReference type="ARBA" id="ARBA00022917"/>
    </source>
</evidence>
<evidence type="ECO:0000313" key="22">
    <source>
        <dbReference type="EMBL" id="GFS25986.1"/>
    </source>
</evidence>
<evidence type="ECO:0000256" key="5">
    <source>
        <dbReference type="ARBA" id="ARBA00022723"/>
    </source>
</evidence>
<dbReference type="GO" id="GO:0046872">
    <property type="term" value="F:metal ion binding"/>
    <property type="evidence" value="ECO:0007669"/>
    <property type="project" value="UniProtKB-KW"/>
</dbReference>
<evidence type="ECO:0000259" key="21">
    <source>
        <dbReference type="Pfam" id="PF09190"/>
    </source>
</evidence>
<comment type="similarity">
    <text evidence="2">Belongs to the class-I aminoacyl-tRNA synthetase family.</text>
</comment>
<dbReference type="PANTHER" id="PTHR10890:SF27">
    <property type="entry name" value="CYSTEINE--TRNA LIGASE, MITOCHONDRIAL-RELATED"/>
    <property type="match status" value="1"/>
</dbReference>
<feature type="region of interest" description="Disordered" evidence="19">
    <location>
        <begin position="585"/>
        <end position="608"/>
    </location>
</feature>
<evidence type="ECO:0000256" key="10">
    <source>
        <dbReference type="ARBA" id="ARBA00023146"/>
    </source>
</evidence>
<keyword evidence="7" id="KW-0862">Zinc</keyword>
<proteinExistence type="inferred from homology"/>
<evidence type="ECO:0000256" key="7">
    <source>
        <dbReference type="ARBA" id="ARBA00022833"/>
    </source>
</evidence>